<keyword evidence="3" id="KW-1185">Reference proteome</keyword>
<accession>A0A9Q1J1D5</accession>
<reference evidence="2" key="1">
    <citation type="journal article" date="2023" name="Science">
        <title>Genome structures resolve the early diversification of teleost fishes.</title>
        <authorList>
            <person name="Parey E."/>
            <person name="Louis A."/>
            <person name="Montfort J."/>
            <person name="Bouchez O."/>
            <person name="Roques C."/>
            <person name="Iampietro C."/>
            <person name="Lluch J."/>
            <person name="Castinel A."/>
            <person name="Donnadieu C."/>
            <person name="Desvignes T."/>
            <person name="Floi Bucao C."/>
            <person name="Jouanno E."/>
            <person name="Wen M."/>
            <person name="Mejri S."/>
            <person name="Dirks R."/>
            <person name="Jansen H."/>
            <person name="Henkel C."/>
            <person name="Chen W.J."/>
            <person name="Zahm M."/>
            <person name="Cabau C."/>
            <person name="Klopp C."/>
            <person name="Thompson A.W."/>
            <person name="Robinson-Rechavi M."/>
            <person name="Braasch I."/>
            <person name="Lecointre G."/>
            <person name="Bobe J."/>
            <person name="Postlethwait J.H."/>
            <person name="Berthelot C."/>
            <person name="Roest Crollius H."/>
            <person name="Guiguen Y."/>
        </authorList>
    </citation>
    <scope>NUCLEOTIDE SEQUENCE</scope>
    <source>
        <strain evidence="2">WJC10195</strain>
    </source>
</reference>
<dbReference type="Proteomes" id="UP001152622">
    <property type="component" value="Chromosome 4"/>
</dbReference>
<sequence>MKAVSKLSLYDAHRPQGTKTIDYHRLPELRRPVARKKRGRRGGIRNRLRRRYTRPPLPSIILSKLRSLNNKVDEIQAYASSKAAQAAATIADCVHKLQQRYPDAPAIVLED</sequence>
<feature type="compositionally biased region" description="Basic residues" evidence="1">
    <location>
        <begin position="32"/>
        <end position="51"/>
    </location>
</feature>
<feature type="region of interest" description="Disordered" evidence="1">
    <location>
        <begin position="29"/>
        <end position="51"/>
    </location>
</feature>
<evidence type="ECO:0000313" key="3">
    <source>
        <dbReference type="Proteomes" id="UP001152622"/>
    </source>
</evidence>
<gene>
    <name evidence="2" type="ORF">SKAU_G00132880</name>
</gene>
<dbReference type="AlphaFoldDB" id="A0A9Q1J1D5"/>
<comment type="caution">
    <text evidence="2">The sequence shown here is derived from an EMBL/GenBank/DDBJ whole genome shotgun (WGS) entry which is preliminary data.</text>
</comment>
<evidence type="ECO:0000313" key="2">
    <source>
        <dbReference type="EMBL" id="KAJ8364457.1"/>
    </source>
</evidence>
<evidence type="ECO:0000256" key="1">
    <source>
        <dbReference type="SAM" id="MobiDB-lite"/>
    </source>
</evidence>
<organism evidence="2 3">
    <name type="scientific">Synaphobranchus kaupii</name>
    <name type="common">Kaup's arrowtooth eel</name>
    <dbReference type="NCBI Taxonomy" id="118154"/>
    <lineage>
        <taxon>Eukaryota</taxon>
        <taxon>Metazoa</taxon>
        <taxon>Chordata</taxon>
        <taxon>Craniata</taxon>
        <taxon>Vertebrata</taxon>
        <taxon>Euteleostomi</taxon>
        <taxon>Actinopterygii</taxon>
        <taxon>Neopterygii</taxon>
        <taxon>Teleostei</taxon>
        <taxon>Anguilliformes</taxon>
        <taxon>Synaphobranchidae</taxon>
        <taxon>Synaphobranchus</taxon>
    </lineage>
</organism>
<name>A0A9Q1J1D5_SYNKA</name>
<protein>
    <submittedName>
        <fullName evidence="2">Uncharacterized protein</fullName>
    </submittedName>
</protein>
<proteinExistence type="predicted"/>
<dbReference type="EMBL" id="JAINUF010000004">
    <property type="protein sequence ID" value="KAJ8364457.1"/>
    <property type="molecule type" value="Genomic_DNA"/>
</dbReference>